<feature type="compositionally biased region" description="Low complexity" evidence="1">
    <location>
        <begin position="365"/>
        <end position="387"/>
    </location>
</feature>
<dbReference type="OrthoDB" id="5569250at2759"/>
<name>A0A409XS41_PSICY</name>
<dbReference type="SUPFAM" id="SSF56112">
    <property type="entry name" value="Protein kinase-like (PK-like)"/>
    <property type="match status" value="1"/>
</dbReference>
<evidence type="ECO:0000313" key="4">
    <source>
        <dbReference type="Proteomes" id="UP000283269"/>
    </source>
</evidence>
<comment type="caution">
    <text evidence="3">The sequence shown here is derived from an EMBL/GenBank/DDBJ whole genome shotgun (WGS) entry which is preliminary data.</text>
</comment>
<proteinExistence type="predicted"/>
<dbReference type="InterPro" id="IPR040976">
    <property type="entry name" value="Pkinase_fungal"/>
</dbReference>
<dbReference type="InterPro" id="IPR011009">
    <property type="entry name" value="Kinase-like_dom_sf"/>
</dbReference>
<evidence type="ECO:0000256" key="1">
    <source>
        <dbReference type="SAM" id="MobiDB-lite"/>
    </source>
</evidence>
<dbReference type="InParanoid" id="A0A409XS41"/>
<accession>A0A409XS41</accession>
<feature type="region of interest" description="Disordered" evidence="1">
    <location>
        <begin position="1"/>
        <end position="27"/>
    </location>
</feature>
<evidence type="ECO:0000313" key="3">
    <source>
        <dbReference type="EMBL" id="PPQ93548.1"/>
    </source>
</evidence>
<dbReference type="Proteomes" id="UP000283269">
    <property type="component" value="Unassembled WGS sequence"/>
</dbReference>
<feature type="compositionally biased region" description="Polar residues" evidence="1">
    <location>
        <begin position="10"/>
        <end position="25"/>
    </location>
</feature>
<organism evidence="3 4">
    <name type="scientific">Psilocybe cyanescens</name>
    <dbReference type="NCBI Taxonomy" id="93625"/>
    <lineage>
        <taxon>Eukaryota</taxon>
        <taxon>Fungi</taxon>
        <taxon>Dikarya</taxon>
        <taxon>Basidiomycota</taxon>
        <taxon>Agaricomycotina</taxon>
        <taxon>Agaricomycetes</taxon>
        <taxon>Agaricomycetidae</taxon>
        <taxon>Agaricales</taxon>
        <taxon>Agaricineae</taxon>
        <taxon>Strophariaceae</taxon>
        <taxon>Psilocybe</taxon>
    </lineage>
</organism>
<feature type="domain" description="Fungal-type protein kinase" evidence="2">
    <location>
        <begin position="660"/>
        <end position="755"/>
    </location>
</feature>
<gene>
    <name evidence="3" type="ORF">CVT25_000247</name>
</gene>
<sequence length="893" mass="99792">MPNTGPEIISTPSQNKTGSRSQAGRQQAIKGDLEADIKNSTKCGFNALLKYFLSLILKDGSPAKEVLNDTQTKIEKLQLKRYDGKLAGNQDTTACGAGTDIASAEPVGTQSAAAGGQEGAGDKKPVDPDDDTQFGSKEEKQLVIQRDRILDELWNNVLIAVLPITDDLDVKKRLASFAQAFTKMESARYEPFVFLCNNALDHLGSPNLLTSLNPKPLFREKGDLDIWFHRNDPSNVKSHYKGIQDIEHRPDIIITYLKAALRATSSQVAAAFGQPPDKSFKWPYTLLCIEFKRLKGGIPEEGKSVVDKHFEIMSSPQVLQHAVLPKMDVDKIGEPPIVAEGSGSKRARDGGSIAENPSSSKKSRQLSSQTPASSNLNPTTSAAANNSNTQVNMVENNTQEAISGRVQCASYAVEMMSYSASVHHTINLLFMGLSFVSFFLSTLCKFIVLVGTDGHVCIWYYDRQGIVQSDGLSIFTDFPRFLKTGGSFLASIPNFCMAGRPARVPGVKLNLERDVPEFWVPDGQDSKLATVAVDMDKFLSHQPHCLAGRTTSVVLAQGFTQDGTSVPTPMICNIYHPEVQQRHEGLTLQVIRKIAEADKDGQEMLKHLPSMLFHGDVPGCTTERIRSMIKQRWKGHRTLQILGLKKLEKIMTVDGAGFIKAWLETIICHAFLWKNYVEHGDPSLSNIMYDPETKCGVLSDFDLSLLQWEPCVIGTDRTGTVPFMAVELLTQGYWEGTTQRFYHHELESFIWILAYVDAWRTSDYNTCCKQKLHFYTPYIRLKVRETVQENYEDYWSLINKLLWNLCGYHYRNDERNEKKPSVVDAPYQASEDLWNIFITELDNNLLKKDIPDFVDLLKHLNAQRPSFQPPNTATKNKLSAILAHDQGKSELGQ</sequence>
<keyword evidence="4" id="KW-1185">Reference proteome</keyword>
<evidence type="ECO:0000259" key="2">
    <source>
        <dbReference type="Pfam" id="PF17667"/>
    </source>
</evidence>
<protein>
    <recommendedName>
        <fullName evidence="2">Fungal-type protein kinase domain-containing protein</fullName>
    </recommendedName>
</protein>
<dbReference type="AlphaFoldDB" id="A0A409XS41"/>
<feature type="region of interest" description="Disordered" evidence="1">
    <location>
        <begin position="334"/>
        <end position="387"/>
    </location>
</feature>
<feature type="region of interest" description="Disordered" evidence="1">
    <location>
        <begin position="107"/>
        <end position="138"/>
    </location>
</feature>
<dbReference type="Pfam" id="PF17667">
    <property type="entry name" value="Pkinase_fungal"/>
    <property type="match status" value="1"/>
</dbReference>
<dbReference type="EMBL" id="NHYD01000700">
    <property type="protein sequence ID" value="PPQ93548.1"/>
    <property type="molecule type" value="Genomic_DNA"/>
</dbReference>
<reference evidence="3 4" key="1">
    <citation type="journal article" date="2018" name="Evol. Lett.">
        <title>Horizontal gene cluster transfer increased hallucinogenic mushroom diversity.</title>
        <authorList>
            <person name="Reynolds H.T."/>
            <person name="Vijayakumar V."/>
            <person name="Gluck-Thaler E."/>
            <person name="Korotkin H.B."/>
            <person name="Matheny P.B."/>
            <person name="Slot J.C."/>
        </authorList>
    </citation>
    <scope>NUCLEOTIDE SEQUENCE [LARGE SCALE GENOMIC DNA]</scope>
    <source>
        <strain evidence="3 4">2631</strain>
    </source>
</reference>